<keyword evidence="2" id="KW-1185">Reference proteome</keyword>
<dbReference type="AlphaFoldDB" id="A0A9X4KIB7"/>
<proteinExistence type="predicted"/>
<organism evidence="1 2">
    <name type="scientific">Cohnella ginsengisoli</name>
    <dbReference type="NCBI Taxonomy" id="425004"/>
    <lineage>
        <taxon>Bacteria</taxon>
        <taxon>Bacillati</taxon>
        <taxon>Bacillota</taxon>
        <taxon>Bacilli</taxon>
        <taxon>Bacillales</taxon>
        <taxon>Paenibacillaceae</taxon>
        <taxon>Cohnella</taxon>
    </lineage>
</organism>
<evidence type="ECO:0000313" key="2">
    <source>
        <dbReference type="Proteomes" id="UP001153387"/>
    </source>
</evidence>
<protein>
    <submittedName>
        <fullName evidence="1">Uncharacterized protein</fullName>
    </submittedName>
</protein>
<name>A0A9X4KIB7_9BACL</name>
<gene>
    <name evidence="1" type="ORF">OMP38_17710</name>
</gene>
<evidence type="ECO:0000313" key="1">
    <source>
        <dbReference type="EMBL" id="MDG0792505.1"/>
    </source>
</evidence>
<dbReference type="RefSeq" id="WP_277566299.1">
    <property type="nucleotide sequence ID" value="NZ_JAPDHZ010000003.1"/>
</dbReference>
<accession>A0A9X4KIB7</accession>
<dbReference type="Proteomes" id="UP001153387">
    <property type="component" value="Unassembled WGS sequence"/>
</dbReference>
<comment type="caution">
    <text evidence="1">The sequence shown here is derived from an EMBL/GenBank/DDBJ whole genome shotgun (WGS) entry which is preliminary data.</text>
</comment>
<dbReference type="EMBL" id="JAPDHZ010000003">
    <property type="protein sequence ID" value="MDG0792505.1"/>
    <property type="molecule type" value="Genomic_DNA"/>
</dbReference>
<sequence length="458" mass="52922">MCVKKRLLDKMMPYASIHHFGSFSFKGSGASEVSQNSVLLLIQSFDTAAIQAWASKSKLQVYAFPAGGKWTALALKNGLYSSPKRAQSLSLALNAVVIDFKFFADYYMELSVFDHGEQIAYDHREMGEAEGNKTKISSYERLKPYAENPGEIDLIQAETEHYEVLAILKRAFAWRDIEQFEYDFFAQSDPETLERYEAQQLSGKKPISVSKIIVDVCGEELRIQGYVEDPEKSERHGKYHNLYFKKMIGEFMYYVSFHFGEGELKVGYHYPSDLPPEEYFKQEAAGLKETYVYKSEKALKQQLKLALEKILAIGIPYLEAQIHESFDLNEALEQSADPYYESIGFSVRRETLAQWMSQGAEFGYENNKFRIIYKMESNRTCLNIYLTHQEERSYLISVLSEMMENGLLPFKFKNYRALEVEAYFLAFRNKAEFISRLEGTYPYIELALNYLQKNPAKA</sequence>
<reference evidence="1 2" key="1">
    <citation type="submission" date="2022-10" db="EMBL/GenBank/DDBJ databases">
        <title>Comparative genomic analysis of Cohnella hashimotonis sp. nov., isolated from the International Space Station.</title>
        <authorList>
            <person name="Simpson A."/>
            <person name="Venkateswaran K."/>
        </authorList>
    </citation>
    <scope>NUCLEOTIDE SEQUENCE [LARGE SCALE GENOMIC DNA]</scope>
    <source>
        <strain evidence="1 2">DSM 18997</strain>
    </source>
</reference>